<gene>
    <name evidence="1" type="ORF">LR48_Vigan07g206400</name>
</gene>
<dbReference type="Gramene" id="KOM48360">
    <property type="protein sequence ID" value="KOM48360"/>
    <property type="gene ID" value="LR48_Vigan07g206400"/>
</dbReference>
<protein>
    <submittedName>
        <fullName evidence="1">Uncharacterized protein</fullName>
    </submittedName>
</protein>
<dbReference type="Proteomes" id="UP000053144">
    <property type="component" value="Chromosome 7"/>
</dbReference>
<dbReference type="EMBL" id="CM003377">
    <property type="protein sequence ID" value="KOM48360.1"/>
    <property type="molecule type" value="Genomic_DNA"/>
</dbReference>
<accession>A0A0L9UZR1</accession>
<dbReference type="AlphaFoldDB" id="A0A0L9UZR1"/>
<name>A0A0L9UZR1_PHAAN</name>
<evidence type="ECO:0000313" key="2">
    <source>
        <dbReference type="Proteomes" id="UP000053144"/>
    </source>
</evidence>
<evidence type="ECO:0000313" key="1">
    <source>
        <dbReference type="EMBL" id="KOM48360.1"/>
    </source>
</evidence>
<sequence length="170" mass="20450">MCTFVITWILFPRREDQTMLTVEDMYLLHALRTKIQTNWTFVINDHMIKVVRQKKYYLPYAVFISRIMRFHDVDITNEVTICCNKKDVIEKLFLDHIDKFKPLKRFEKFVVERFSRLDDKMSMLQRSFTELHREMDYALRINAFGDTSIDDSESEKNCANEKIVKSSESE</sequence>
<organism evidence="1 2">
    <name type="scientific">Phaseolus angularis</name>
    <name type="common">Azuki bean</name>
    <name type="synonym">Vigna angularis</name>
    <dbReference type="NCBI Taxonomy" id="3914"/>
    <lineage>
        <taxon>Eukaryota</taxon>
        <taxon>Viridiplantae</taxon>
        <taxon>Streptophyta</taxon>
        <taxon>Embryophyta</taxon>
        <taxon>Tracheophyta</taxon>
        <taxon>Spermatophyta</taxon>
        <taxon>Magnoliopsida</taxon>
        <taxon>eudicotyledons</taxon>
        <taxon>Gunneridae</taxon>
        <taxon>Pentapetalae</taxon>
        <taxon>rosids</taxon>
        <taxon>fabids</taxon>
        <taxon>Fabales</taxon>
        <taxon>Fabaceae</taxon>
        <taxon>Papilionoideae</taxon>
        <taxon>50 kb inversion clade</taxon>
        <taxon>NPAAA clade</taxon>
        <taxon>indigoferoid/millettioid clade</taxon>
        <taxon>Phaseoleae</taxon>
        <taxon>Vigna</taxon>
    </lineage>
</organism>
<reference evidence="2" key="1">
    <citation type="journal article" date="2015" name="Proc. Natl. Acad. Sci. U.S.A.">
        <title>Genome sequencing of adzuki bean (Vigna angularis) provides insight into high starch and low fat accumulation and domestication.</title>
        <authorList>
            <person name="Yang K."/>
            <person name="Tian Z."/>
            <person name="Chen C."/>
            <person name="Luo L."/>
            <person name="Zhao B."/>
            <person name="Wang Z."/>
            <person name="Yu L."/>
            <person name="Li Y."/>
            <person name="Sun Y."/>
            <person name="Li W."/>
            <person name="Chen Y."/>
            <person name="Li Y."/>
            <person name="Zhang Y."/>
            <person name="Ai D."/>
            <person name="Zhao J."/>
            <person name="Shang C."/>
            <person name="Ma Y."/>
            <person name="Wu B."/>
            <person name="Wang M."/>
            <person name="Gao L."/>
            <person name="Sun D."/>
            <person name="Zhang P."/>
            <person name="Guo F."/>
            <person name="Wang W."/>
            <person name="Li Y."/>
            <person name="Wang J."/>
            <person name="Varshney R.K."/>
            <person name="Wang J."/>
            <person name="Ling H.Q."/>
            <person name="Wan P."/>
        </authorList>
    </citation>
    <scope>NUCLEOTIDE SEQUENCE</scope>
    <source>
        <strain evidence="2">cv. Jingnong 6</strain>
    </source>
</reference>
<proteinExistence type="predicted"/>